<dbReference type="SUPFAM" id="SSF63999">
    <property type="entry name" value="Thiamin pyrophosphokinase, catalytic domain"/>
    <property type="match status" value="1"/>
</dbReference>
<evidence type="ECO:0000256" key="5">
    <source>
        <dbReference type="NCBIfam" id="TIGR01378"/>
    </source>
</evidence>
<proteinExistence type="predicted"/>
<dbReference type="Pfam" id="PF04265">
    <property type="entry name" value="TPK_B1_binding"/>
    <property type="match status" value="1"/>
</dbReference>
<keyword evidence="1 7" id="KW-0808">Transferase</keyword>
<keyword evidence="3" id="KW-0418">Kinase</keyword>
<name>A0ABV3X1W3_9FIRM</name>
<gene>
    <name evidence="7" type="ORF">QCO44_00790</name>
</gene>
<evidence type="ECO:0000313" key="8">
    <source>
        <dbReference type="Proteomes" id="UP001559623"/>
    </source>
</evidence>
<evidence type="ECO:0000259" key="6">
    <source>
        <dbReference type="SMART" id="SM00983"/>
    </source>
</evidence>
<evidence type="ECO:0000313" key="7">
    <source>
        <dbReference type="EMBL" id="MEX5284178.1"/>
    </source>
</evidence>
<dbReference type="EMBL" id="JARVLH010000001">
    <property type="protein sequence ID" value="MEX5284178.1"/>
    <property type="molecule type" value="Genomic_DNA"/>
</dbReference>
<comment type="caution">
    <text evidence="7">The sequence shown here is derived from an EMBL/GenBank/DDBJ whole genome shotgun (WGS) entry which is preliminary data.</text>
</comment>
<reference evidence="7 8" key="1">
    <citation type="submission" date="2023-04" db="EMBL/GenBank/DDBJ databases">
        <title>Genome Sequence of Selenomonas sputigena ATCC 33150.</title>
        <authorList>
            <person name="Miller D.P."/>
            <person name="Anvari S."/>
            <person name="Polson S.W."/>
            <person name="Macdonald M."/>
            <person name="Mcdowell J.V."/>
        </authorList>
    </citation>
    <scope>NUCLEOTIDE SEQUENCE [LARGE SCALE GENOMIC DNA]</scope>
    <source>
        <strain evidence="7 8">ATCC 33150</strain>
    </source>
</reference>
<keyword evidence="2" id="KW-0547">Nucleotide-binding</keyword>
<accession>A0ABV3X1W3</accession>
<keyword evidence="4" id="KW-0067">ATP-binding</keyword>
<sequence>MPANEFLLPQGRLIFSHDLPDNVYTLITGGRAPAKDWLDAARRGHLWALDHGIDICHEMKLLPERLIGDGDSASSQAWDWALAAGVRTEHFSPRKDLTDTQIALHRLKEAHTPCFLLITGAFGGRFDHAMSTIFSFAHMHLPGLLADEKEACFFLRGNERLAFAAEKKAKAISLLPMTEECLGVNLEGTAWPLQDARLSQHEPYAVSNEFAVESSSFSVSLAKGVLAVYLYWE</sequence>
<dbReference type="InterPro" id="IPR036371">
    <property type="entry name" value="TPK_B1-bd_sf"/>
</dbReference>
<evidence type="ECO:0000256" key="4">
    <source>
        <dbReference type="ARBA" id="ARBA00022840"/>
    </source>
</evidence>
<dbReference type="InterPro" id="IPR007373">
    <property type="entry name" value="Thiamin_PyroPKinase_B1-bd"/>
</dbReference>
<dbReference type="InterPro" id="IPR006282">
    <property type="entry name" value="Thi_PPkinase"/>
</dbReference>
<keyword evidence="8" id="KW-1185">Reference proteome</keyword>
<feature type="domain" description="Thiamin pyrophosphokinase thiamin-binding" evidence="6">
    <location>
        <begin position="157"/>
        <end position="227"/>
    </location>
</feature>
<dbReference type="GO" id="GO:0004788">
    <property type="term" value="F:thiamine diphosphokinase activity"/>
    <property type="evidence" value="ECO:0007669"/>
    <property type="project" value="UniProtKB-EC"/>
</dbReference>
<dbReference type="InterPro" id="IPR036759">
    <property type="entry name" value="TPK_catalytic_sf"/>
</dbReference>
<dbReference type="NCBIfam" id="TIGR01378">
    <property type="entry name" value="thi_PPkinase"/>
    <property type="match status" value="1"/>
</dbReference>
<organism evidence="7 8">
    <name type="scientific">Selenomonas sputigena</name>
    <dbReference type="NCBI Taxonomy" id="69823"/>
    <lineage>
        <taxon>Bacteria</taxon>
        <taxon>Bacillati</taxon>
        <taxon>Bacillota</taxon>
        <taxon>Negativicutes</taxon>
        <taxon>Selenomonadales</taxon>
        <taxon>Selenomonadaceae</taxon>
        <taxon>Selenomonas</taxon>
    </lineage>
</organism>
<dbReference type="SMART" id="SM00983">
    <property type="entry name" value="TPK_B1_binding"/>
    <property type="match status" value="1"/>
</dbReference>
<dbReference type="PANTHER" id="PTHR41299:SF1">
    <property type="entry name" value="THIAMINE PYROPHOSPHOKINASE"/>
    <property type="match status" value="1"/>
</dbReference>
<dbReference type="InterPro" id="IPR053149">
    <property type="entry name" value="TPK"/>
</dbReference>
<dbReference type="InterPro" id="IPR007371">
    <property type="entry name" value="TPK_catalytic"/>
</dbReference>
<dbReference type="Pfam" id="PF04263">
    <property type="entry name" value="TPK_catalytic"/>
    <property type="match status" value="1"/>
</dbReference>
<dbReference type="SUPFAM" id="SSF63862">
    <property type="entry name" value="Thiamin pyrophosphokinase, substrate-binding domain"/>
    <property type="match status" value="1"/>
</dbReference>
<dbReference type="Proteomes" id="UP001559623">
    <property type="component" value="Unassembled WGS sequence"/>
</dbReference>
<dbReference type="Gene3D" id="3.40.50.10240">
    <property type="entry name" value="Thiamin pyrophosphokinase, catalytic domain"/>
    <property type="match status" value="1"/>
</dbReference>
<evidence type="ECO:0000256" key="2">
    <source>
        <dbReference type="ARBA" id="ARBA00022741"/>
    </source>
</evidence>
<evidence type="ECO:0000256" key="1">
    <source>
        <dbReference type="ARBA" id="ARBA00022679"/>
    </source>
</evidence>
<dbReference type="RefSeq" id="WP_368845903.1">
    <property type="nucleotide sequence ID" value="NZ_CP194411.1"/>
</dbReference>
<dbReference type="CDD" id="cd07995">
    <property type="entry name" value="TPK"/>
    <property type="match status" value="1"/>
</dbReference>
<dbReference type="EC" id="2.7.6.2" evidence="5"/>
<dbReference type="PANTHER" id="PTHR41299">
    <property type="entry name" value="THIAMINE PYROPHOSPHOKINASE"/>
    <property type="match status" value="1"/>
</dbReference>
<evidence type="ECO:0000256" key="3">
    <source>
        <dbReference type="ARBA" id="ARBA00022777"/>
    </source>
</evidence>
<protein>
    <recommendedName>
        <fullName evidence="5">Thiamine diphosphokinase</fullName>
        <ecNumber evidence="5">2.7.6.2</ecNumber>
    </recommendedName>
</protein>